<dbReference type="Proteomes" id="UP001589698">
    <property type="component" value="Unassembled WGS sequence"/>
</dbReference>
<gene>
    <name evidence="1" type="ORF">ACFFJG_18625</name>
</gene>
<keyword evidence="2" id="KW-1185">Reference proteome</keyword>
<dbReference type="RefSeq" id="WP_378520276.1">
    <property type="nucleotide sequence ID" value="NZ_CBCSDI010000068.1"/>
</dbReference>
<protein>
    <submittedName>
        <fullName evidence="1">Uncharacterized protein</fullName>
    </submittedName>
</protein>
<accession>A0ABV6E6A6</accession>
<proteinExistence type="predicted"/>
<evidence type="ECO:0000313" key="2">
    <source>
        <dbReference type="Proteomes" id="UP001589698"/>
    </source>
</evidence>
<sequence length="91" mass="9799">MTDDDTDQVVAEAALQLWAAAQTDFDPFEVPSTEWPATAVPVRDADIAVDSHLDVEDVRAALRRLDGSKVVVGEEAGTLSVLRVLPEDVPL</sequence>
<comment type="caution">
    <text evidence="1">The sequence shown here is derived from an EMBL/GenBank/DDBJ whole genome shotgun (WGS) entry which is preliminary data.</text>
</comment>
<dbReference type="EMBL" id="JBHLXH010000002">
    <property type="protein sequence ID" value="MFC0224509.1"/>
    <property type="molecule type" value="Genomic_DNA"/>
</dbReference>
<reference evidence="1 2" key="1">
    <citation type="submission" date="2024-09" db="EMBL/GenBank/DDBJ databases">
        <authorList>
            <person name="Sun Q."/>
            <person name="Mori K."/>
        </authorList>
    </citation>
    <scope>NUCLEOTIDE SEQUENCE [LARGE SCALE GENOMIC DNA]</scope>
    <source>
        <strain evidence="1 2">CCM 8654</strain>
    </source>
</reference>
<organism evidence="1 2">
    <name type="scientific">Nocardioides zeicaulis</name>
    <dbReference type="NCBI Taxonomy" id="1776857"/>
    <lineage>
        <taxon>Bacteria</taxon>
        <taxon>Bacillati</taxon>
        <taxon>Actinomycetota</taxon>
        <taxon>Actinomycetes</taxon>
        <taxon>Propionibacteriales</taxon>
        <taxon>Nocardioidaceae</taxon>
        <taxon>Nocardioides</taxon>
    </lineage>
</organism>
<evidence type="ECO:0000313" key="1">
    <source>
        <dbReference type="EMBL" id="MFC0224509.1"/>
    </source>
</evidence>
<name>A0ABV6E6A6_9ACTN</name>